<dbReference type="InterPro" id="IPR008490">
    <property type="entry name" value="Transposase_InsH_N"/>
</dbReference>
<dbReference type="AlphaFoldDB" id="A0A0F9FQ54"/>
<feature type="domain" description="Transposase InsH N-terminal" evidence="2">
    <location>
        <begin position="19"/>
        <end position="97"/>
    </location>
</feature>
<dbReference type="InterPro" id="IPR002559">
    <property type="entry name" value="Transposase_11"/>
</dbReference>
<dbReference type="GO" id="GO:0003677">
    <property type="term" value="F:DNA binding"/>
    <property type="evidence" value="ECO:0007669"/>
    <property type="project" value="InterPro"/>
</dbReference>
<proteinExistence type="predicted"/>
<protein>
    <submittedName>
        <fullName evidence="3">Uncharacterized protein</fullName>
    </submittedName>
</protein>
<evidence type="ECO:0000313" key="3">
    <source>
        <dbReference type="EMBL" id="KKL53192.1"/>
    </source>
</evidence>
<dbReference type="GO" id="GO:0006313">
    <property type="term" value="P:DNA transposition"/>
    <property type="evidence" value="ECO:0007669"/>
    <property type="project" value="InterPro"/>
</dbReference>
<dbReference type="Pfam" id="PF05598">
    <property type="entry name" value="DUF772"/>
    <property type="match status" value="1"/>
</dbReference>
<accession>A0A0F9FQ54</accession>
<sequence>MPHSNLLFNLADLPPAVKYEKLFENLPMLKENIPKTGRRPISRNCMFKSLIYKSLRRFPYLTDLSFELNNNPSVSKALGFNPLKPAPSTERFSSFLHDTEHHEIISIRQQLVQELINVGAVSGNSIAIDSCPIVALLKENNLKTSIADRFDKTKKPAGDPDARLGVLIHFPSPFKKEVRYFWGYRNHVINDIDTELPIWEVTKPANVSDINVAKDLIQEACSVFNLNIQSVMGDAAYDSEDLLKFIINDLNALAIIPHNPRNEQPKGYQIKDGKVICEANLQMYRKGKMCPKKTGILYCQYTCPIVYDKQTRYQHITCPIMHPKFFKGKGCNVLVRMEPSIRSEIGYDTQEFKELYKKRTSVERVFSRLLAIAMQHPTVRGYNANRNHATIAHISVLLVALTAYLSGQQDKMRFVKSFVPNFLT</sequence>
<dbReference type="EMBL" id="LAZR01031629">
    <property type="protein sequence ID" value="KKL53192.1"/>
    <property type="molecule type" value="Genomic_DNA"/>
</dbReference>
<reference evidence="3" key="1">
    <citation type="journal article" date="2015" name="Nature">
        <title>Complex archaea that bridge the gap between prokaryotes and eukaryotes.</title>
        <authorList>
            <person name="Spang A."/>
            <person name="Saw J.H."/>
            <person name="Jorgensen S.L."/>
            <person name="Zaremba-Niedzwiedzka K."/>
            <person name="Martijn J."/>
            <person name="Lind A.E."/>
            <person name="van Eijk R."/>
            <person name="Schleper C."/>
            <person name="Guy L."/>
            <person name="Ettema T.J."/>
        </authorList>
    </citation>
    <scope>NUCLEOTIDE SEQUENCE</scope>
</reference>
<dbReference type="GO" id="GO:0004803">
    <property type="term" value="F:transposase activity"/>
    <property type="evidence" value="ECO:0007669"/>
    <property type="project" value="InterPro"/>
</dbReference>
<name>A0A0F9FQ54_9ZZZZ</name>
<evidence type="ECO:0000259" key="1">
    <source>
        <dbReference type="Pfam" id="PF01609"/>
    </source>
</evidence>
<feature type="domain" description="Transposase IS4-like" evidence="1">
    <location>
        <begin position="175"/>
        <end position="395"/>
    </location>
</feature>
<evidence type="ECO:0000259" key="2">
    <source>
        <dbReference type="Pfam" id="PF05598"/>
    </source>
</evidence>
<comment type="caution">
    <text evidence="3">The sequence shown here is derived from an EMBL/GenBank/DDBJ whole genome shotgun (WGS) entry which is preliminary data.</text>
</comment>
<dbReference type="Pfam" id="PF01609">
    <property type="entry name" value="DDE_Tnp_1"/>
    <property type="match status" value="1"/>
</dbReference>
<organism evidence="3">
    <name type="scientific">marine sediment metagenome</name>
    <dbReference type="NCBI Taxonomy" id="412755"/>
    <lineage>
        <taxon>unclassified sequences</taxon>
        <taxon>metagenomes</taxon>
        <taxon>ecological metagenomes</taxon>
    </lineage>
</organism>
<gene>
    <name evidence="3" type="ORF">LCGC14_2277900</name>
</gene>